<dbReference type="PANTHER" id="PTHR11339:SF373">
    <property type="entry name" value="VWFD DOMAIN-CONTAINING PROTEIN"/>
    <property type="match status" value="1"/>
</dbReference>
<dbReference type="Pfam" id="PF00094">
    <property type="entry name" value="VWD"/>
    <property type="match status" value="2"/>
</dbReference>
<dbReference type="SMART" id="SM00216">
    <property type="entry name" value="VWD"/>
    <property type="match status" value="2"/>
</dbReference>
<dbReference type="AlphaFoldDB" id="A0A3G9DIU4"/>
<accession>A0A3G9DIU4</accession>
<name>A0A3G9DIU4_VARHI</name>
<gene>
    <name evidence="5" type="primary">VhilLUC-2</name>
</gene>
<evidence type="ECO:0000256" key="3">
    <source>
        <dbReference type="SAM" id="SignalP"/>
    </source>
</evidence>
<feature type="domain" description="VWFD" evidence="4">
    <location>
        <begin position="319"/>
        <end position="494"/>
    </location>
</feature>
<keyword evidence="3" id="KW-0732">Signal</keyword>
<reference evidence="5" key="1">
    <citation type="journal article" date="2018" name="Bull. Toyama Pref. Univ. 28">
        <title>Comparison of DNA Sequence Encoding Hydroxynitrile Lyase from the Invasive Millipede, Chamberlinius hualienensis, collected at Kagoshima, Shizuoka, and Hachijojima, Tokyo.</title>
        <authorList>
            <person name="Ishida Y."/>
            <person name="Meyer-Rochow V.B."/>
            <person name="Asano Y."/>
        </authorList>
    </citation>
    <scope>NUCLEOTIDE SEQUENCE</scope>
    <source>
        <strain evidence="5">8/29/13SMART3'#1</strain>
    </source>
</reference>
<feature type="domain" description="VWFD" evidence="4">
    <location>
        <begin position="80"/>
        <end position="266"/>
    </location>
</feature>
<dbReference type="GO" id="GO:0031012">
    <property type="term" value="C:extracellular matrix"/>
    <property type="evidence" value="ECO:0007669"/>
    <property type="project" value="TreeGrafter"/>
</dbReference>
<evidence type="ECO:0000313" key="5">
    <source>
        <dbReference type="EMBL" id="BBB86727.1"/>
    </source>
</evidence>
<evidence type="ECO:0000256" key="1">
    <source>
        <dbReference type="ARBA" id="ARBA00023157"/>
    </source>
</evidence>
<sequence>MKLIILSVILAYCVTVNCQDACPVEAGAPSSTPTVPTSCEAKEGECIDTRCATCKRDILSDGLCENKPGKTCCRMCQYVIECRVEAAGYFRTFYGKRFNFQEPGKYVLARGTKGGDWSVTLTMENLDGQKGAVLTKTTLEVAGDVIDITQATADPITVNGGADPVIANPFTIGEVTIAVVEIPGFNITVIEFFKLIVIDILGGRSVRIAPDTANKGLISGICGNLEMNDADDFTTDADQLAIQPNINKEFDGCPFYGNPSDIEYCKGLMEPYRAVCRNNINFYYYTLSCAFAYCMGGEERAKHVLFDYVETCAAPETRGTCVLSGHTFYDTFDKARYQFQGPCKEILMAADCYWNTWDVKVSHRDVESYTEVEKVTIRKQSTVVDLIVDGKQVKVGGVDVSIPYSSENTSIYWQDGDILTTAILPEALVVKFNFKQLLVVHIRDPFDGKTCGICGNYNQDSTDDFFDAEGACALTPNPPGCTEEQKPEAERLCNSLFDTSIDEKCNVCYKPDRIARCMYEYCLRGQQGFCDHAWEFKKECYIKHGDTLEVPPECQ</sequence>
<dbReference type="InterPro" id="IPR001846">
    <property type="entry name" value="VWF_type-D"/>
</dbReference>
<dbReference type="PANTHER" id="PTHR11339">
    <property type="entry name" value="EXTRACELLULAR MATRIX GLYCOPROTEIN RELATED"/>
    <property type="match status" value="1"/>
</dbReference>
<organism evidence="5">
    <name type="scientific">Vargula hilgendorfii</name>
    <name type="common">Sea firefly</name>
    <name type="synonym">Cypridina hilgendorfii</name>
    <dbReference type="NCBI Taxonomy" id="6674"/>
    <lineage>
        <taxon>Eukaryota</taxon>
        <taxon>Metazoa</taxon>
        <taxon>Ecdysozoa</taxon>
        <taxon>Arthropoda</taxon>
        <taxon>Crustacea</taxon>
        <taxon>Oligostraca</taxon>
        <taxon>Ostracoda</taxon>
        <taxon>Myodocopa</taxon>
        <taxon>Myodocopida</taxon>
        <taxon>Cypridinoidea</taxon>
        <taxon>Cypridinidae</taxon>
        <taxon>Vargula</taxon>
    </lineage>
</organism>
<feature type="signal peptide" evidence="3">
    <location>
        <begin position="1"/>
        <end position="18"/>
    </location>
</feature>
<dbReference type="PROSITE" id="PS51233">
    <property type="entry name" value="VWFD"/>
    <property type="match status" value="2"/>
</dbReference>
<proteinExistence type="evidence at transcript level"/>
<evidence type="ECO:0000259" key="4">
    <source>
        <dbReference type="PROSITE" id="PS51233"/>
    </source>
</evidence>
<keyword evidence="1" id="KW-1015">Disulfide bond</keyword>
<dbReference type="EMBL" id="LC164231">
    <property type="protein sequence ID" value="BBB86727.1"/>
    <property type="molecule type" value="mRNA"/>
</dbReference>
<dbReference type="InterPro" id="IPR050780">
    <property type="entry name" value="Mucin_vWF_Thrombospondin_sf"/>
</dbReference>
<feature type="chain" id="PRO_5018259317" evidence="3">
    <location>
        <begin position="19"/>
        <end position="555"/>
    </location>
</feature>
<keyword evidence="2" id="KW-0325">Glycoprotein</keyword>
<evidence type="ECO:0000256" key="2">
    <source>
        <dbReference type="ARBA" id="ARBA00023180"/>
    </source>
</evidence>
<protein>
    <submittedName>
        <fullName evidence="5">Luciferase</fullName>
    </submittedName>
</protein>
<dbReference type="GO" id="GO:0005615">
    <property type="term" value="C:extracellular space"/>
    <property type="evidence" value="ECO:0007669"/>
    <property type="project" value="TreeGrafter"/>
</dbReference>